<feature type="region of interest" description="Disordered" evidence="1">
    <location>
        <begin position="1"/>
        <end position="58"/>
    </location>
</feature>
<dbReference type="PANTHER" id="PTHR14303">
    <property type="entry name" value="DNA POLYMERASE DELTA SUBUNIT 4"/>
    <property type="match status" value="1"/>
</dbReference>
<evidence type="ECO:0000313" key="3">
    <source>
        <dbReference type="Proteomes" id="UP000247498"/>
    </source>
</evidence>
<feature type="compositionally biased region" description="Low complexity" evidence="1">
    <location>
        <begin position="20"/>
        <end position="41"/>
    </location>
</feature>
<dbReference type="OrthoDB" id="337486at2759"/>
<keyword evidence="3" id="KW-1185">Reference proteome</keyword>
<name>A0A2V0NV33_9CHLO</name>
<dbReference type="GO" id="GO:0043625">
    <property type="term" value="C:delta DNA polymerase complex"/>
    <property type="evidence" value="ECO:0007669"/>
    <property type="project" value="TreeGrafter"/>
</dbReference>
<sequence length="118" mass="12496">MRLSDFFKQRKRGTETAKVAAPPAASEAAPAAPAAQAPAAAQTWGASDRPQAGATGDADTLRAFDLSSKFGPCTGMTRLERWERASRLGLQPPEEVRRILVAAGADSPANLNIWHGRV</sequence>
<comment type="caution">
    <text evidence="2">The sequence shown here is derived from an EMBL/GenBank/DDBJ whole genome shotgun (WGS) entry which is preliminary data.</text>
</comment>
<dbReference type="EMBL" id="BDRX01000025">
    <property type="protein sequence ID" value="GBF91498.1"/>
    <property type="molecule type" value="Genomic_DNA"/>
</dbReference>
<protein>
    <recommendedName>
        <fullName evidence="4">DNA polymerase delta subunit 4</fullName>
    </recommendedName>
</protein>
<organism evidence="2 3">
    <name type="scientific">Raphidocelis subcapitata</name>
    <dbReference type="NCBI Taxonomy" id="307507"/>
    <lineage>
        <taxon>Eukaryota</taxon>
        <taxon>Viridiplantae</taxon>
        <taxon>Chlorophyta</taxon>
        <taxon>core chlorophytes</taxon>
        <taxon>Chlorophyceae</taxon>
        <taxon>CS clade</taxon>
        <taxon>Sphaeropleales</taxon>
        <taxon>Selenastraceae</taxon>
        <taxon>Raphidocelis</taxon>
    </lineage>
</organism>
<feature type="compositionally biased region" description="Basic and acidic residues" evidence="1">
    <location>
        <begin position="1"/>
        <end position="15"/>
    </location>
</feature>
<dbReference type="InParanoid" id="A0A2V0NV33"/>
<gene>
    <name evidence="2" type="ORF">Rsub_04238</name>
</gene>
<evidence type="ECO:0000256" key="1">
    <source>
        <dbReference type="SAM" id="MobiDB-lite"/>
    </source>
</evidence>
<dbReference type="FunCoup" id="A0A2V0NV33">
    <property type="interactions" value="84"/>
</dbReference>
<dbReference type="AlphaFoldDB" id="A0A2V0NV33"/>
<dbReference type="Proteomes" id="UP000247498">
    <property type="component" value="Unassembled WGS sequence"/>
</dbReference>
<dbReference type="GO" id="GO:0000731">
    <property type="term" value="P:DNA synthesis involved in DNA repair"/>
    <property type="evidence" value="ECO:0007669"/>
    <property type="project" value="InterPro"/>
</dbReference>
<proteinExistence type="predicted"/>
<dbReference type="STRING" id="307507.A0A2V0NV33"/>
<evidence type="ECO:0008006" key="4">
    <source>
        <dbReference type="Google" id="ProtNLM"/>
    </source>
</evidence>
<evidence type="ECO:0000313" key="2">
    <source>
        <dbReference type="EMBL" id="GBF91498.1"/>
    </source>
</evidence>
<reference evidence="2 3" key="1">
    <citation type="journal article" date="2018" name="Sci. Rep.">
        <title>Raphidocelis subcapitata (=Pseudokirchneriella subcapitata) provides an insight into genome evolution and environmental adaptations in the Sphaeropleales.</title>
        <authorList>
            <person name="Suzuki S."/>
            <person name="Yamaguchi H."/>
            <person name="Nakajima N."/>
            <person name="Kawachi M."/>
        </authorList>
    </citation>
    <scope>NUCLEOTIDE SEQUENCE [LARGE SCALE GENOMIC DNA]</scope>
    <source>
        <strain evidence="2 3">NIES-35</strain>
    </source>
</reference>
<dbReference type="PANTHER" id="PTHR14303:SF0">
    <property type="entry name" value="DNA POLYMERASE DELTA SUBUNIT 4"/>
    <property type="match status" value="1"/>
</dbReference>
<dbReference type="GO" id="GO:0003887">
    <property type="term" value="F:DNA-directed DNA polymerase activity"/>
    <property type="evidence" value="ECO:0007669"/>
    <property type="project" value="TreeGrafter"/>
</dbReference>
<accession>A0A2V0NV33</accession>
<dbReference type="InterPro" id="IPR007218">
    <property type="entry name" value="DNA_pol_delta_4"/>
</dbReference>
<dbReference type="GO" id="GO:0006261">
    <property type="term" value="P:DNA-templated DNA replication"/>
    <property type="evidence" value="ECO:0007669"/>
    <property type="project" value="TreeGrafter"/>
</dbReference>
<dbReference type="Pfam" id="PF04081">
    <property type="entry name" value="DNA_pol_delta_4"/>
    <property type="match status" value="1"/>
</dbReference>